<evidence type="ECO:0000256" key="1">
    <source>
        <dbReference type="ARBA" id="ARBA00022723"/>
    </source>
</evidence>
<accession>A0A9N9QL02</accession>
<organism evidence="7 8">
    <name type="scientific">Ceutorhynchus assimilis</name>
    <name type="common">cabbage seed weevil</name>
    <dbReference type="NCBI Taxonomy" id="467358"/>
    <lineage>
        <taxon>Eukaryota</taxon>
        <taxon>Metazoa</taxon>
        <taxon>Ecdysozoa</taxon>
        <taxon>Arthropoda</taxon>
        <taxon>Hexapoda</taxon>
        <taxon>Insecta</taxon>
        <taxon>Pterygota</taxon>
        <taxon>Neoptera</taxon>
        <taxon>Endopterygota</taxon>
        <taxon>Coleoptera</taxon>
        <taxon>Polyphaga</taxon>
        <taxon>Cucujiformia</taxon>
        <taxon>Curculionidae</taxon>
        <taxon>Ceutorhynchinae</taxon>
        <taxon>Ceutorhynchus</taxon>
    </lineage>
</organism>
<keyword evidence="2" id="KW-0863">Zinc-finger</keyword>
<feature type="coiled-coil region" evidence="4">
    <location>
        <begin position="95"/>
        <end position="160"/>
    </location>
</feature>
<feature type="compositionally biased region" description="Polar residues" evidence="5">
    <location>
        <begin position="75"/>
        <end position="93"/>
    </location>
</feature>
<dbReference type="Gene3D" id="3.30.40.10">
    <property type="entry name" value="Zinc/RING finger domain, C3HC4 (zinc finger)"/>
    <property type="match status" value="1"/>
</dbReference>
<gene>
    <name evidence="7" type="ORF">CEUTPL_LOCUS10208</name>
</gene>
<name>A0A9N9QL02_9CUCU</name>
<dbReference type="Pfam" id="PF25298">
    <property type="entry name" value="Baculo_FP_2nd"/>
    <property type="match status" value="1"/>
</dbReference>
<evidence type="ECO:0000256" key="4">
    <source>
        <dbReference type="SAM" id="Coils"/>
    </source>
</evidence>
<keyword evidence="8" id="KW-1185">Reference proteome</keyword>
<dbReference type="InterPro" id="IPR001965">
    <property type="entry name" value="Znf_PHD"/>
</dbReference>
<protein>
    <recommendedName>
        <fullName evidence="6">Zinc finger PHD-type domain-containing protein</fullName>
    </recommendedName>
</protein>
<evidence type="ECO:0000313" key="7">
    <source>
        <dbReference type="EMBL" id="CAG9769706.1"/>
    </source>
</evidence>
<dbReference type="AlphaFoldDB" id="A0A9N9QL02"/>
<evidence type="ECO:0000256" key="2">
    <source>
        <dbReference type="ARBA" id="ARBA00022771"/>
    </source>
</evidence>
<reference evidence="7" key="1">
    <citation type="submission" date="2022-01" db="EMBL/GenBank/DDBJ databases">
        <authorList>
            <person name="King R."/>
        </authorList>
    </citation>
    <scope>NUCLEOTIDE SEQUENCE</scope>
</reference>
<dbReference type="Proteomes" id="UP001152799">
    <property type="component" value="Chromosome 5"/>
</dbReference>
<dbReference type="InterPro" id="IPR011011">
    <property type="entry name" value="Znf_FYVE_PHD"/>
</dbReference>
<dbReference type="SMART" id="SM00249">
    <property type="entry name" value="PHD"/>
    <property type="match status" value="1"/>
</dbReference>
<sequence>MAGGSGKAQTTCGKCGKNIPKSQYSKQCDKCKHWFHLISCTNLNEVDVEVMKKLQNKWFCESCKSRVENEARKSLTASHSQQNTPTAEASDEYNMSSMTEILQQLKELNQEVRDLRNDVKFYADKYDEQLAINTSLSEKIQNMKRDFKKINIELVNLKGKSNLAEKENRKNNVVILGLKNTVNDCKTKPKEVIDKASKVLNFIEPDLALNNVKIKIANNTKENSPIIVSFESFEEKLTFLARRREKGRITSDKCELSGKDPIFINEDMDRDQRELFKEARALRQRGFKFVWARGGNVFVRKIEGSERIKIVSRDDIQNLY</sequence>
<dbReference type="InterPro" id="IPR057251">
    <property type="entry name" value="FP_C"/>
</dbReference>
<dbReference type="SUPFAM" id="SSF57903">
    <property type="entry name" value="FYVE/PHD zinc finger"/>
    <property type="match status" value="1"/>
</dbReference>
<dbReference type="InterPro" id="IPR013083">
    <property type="entry name" value="Znf_RING/FYVE/PHD"/>
</dbReference>
<dbReference type="GO" id="GO:0008270">
    <property type="term" value="F:zinc ion binding"/>
    <property type="evidence" value="ECO:0007669"/>
    <property type="project" value="UniProtKB-KW"/>
</dbReference>
<evidence type="ECO:0000256" key="3">
    <source>
        <dbReference type="ARBA" id="ARBA00022833"/>
    </source>
</evidence>
<dbReference type="OrthoDB" id="6782599at2759"/>
<evidence type="ECO:0000259" key="6">
    <source>
        <dbReference type="SMART" id="SM00249"/>
    </source>
</evidence>
<evidence type="ECO:0000313" key="8">
    <source>
        <dbReference type="Proteomes" id="UP001152799"/>
    </source>
</evidence>
<feature type="domain" description="Zinc finger PHD-type" evidence="6">
    <location>
        <begin position="11"/>
        <end position="64"/>
    </location>
</feature>
<feature type="region of interest" description="Disordered" evidence="5">
    <location>
        <begin position="73"/>
        <end position="93"/>
    </location>
</feature>
<keyword evidence="4" id="KW-0175">Coiled coil</keyword>
<dbReference type="CDD" id="cd15489">
    <property type="entry name" value="PHD_SF"/>
    <property type="match status" value="1"/>
</dbReference>
<proteinExistence type="predicted"/>
<evidence type="ECO:0000256" key="5">
    <source>
        <dbReference type="SAM" id="MobiDB-lite"/>
    </source>
</evidence>
<keyword evidence="1" id="KW-0479">Metal-binding</keyword>
<dbReference type="EMBL" id="OU892281">
    <property type="protein sequence ID" value="CAG9769706.1"/>
    <property type="molecule type" value="Genomic_DNA"/>
</dbReference>
<keyword evidence="3" id="KW-0862">Zinc</keyword>